<evidence type="ECO:0000259" key="1">
    <source>
        <dbReference type="Pfam" id="PF00535"/>
    </source>
</evidence>
<evidence type="ECO:0000313" key="3">
    <source>
        <dbReference type="Proteomes" id="UP001285244"/>
    </source>
</evidence>
<protein>
    <submittedName>
        <fullName evidence="2">Glycosyltransferase</fullName>
    </submittedName>
</protein>
<dbReference type="SUPFAM" id="SSF53448">
    <property type="entry name" value="Nucleotide-diphospho-sugar transferases"/>
    <property type="match status" value="1"/>
</dbReference>
<dbReference type="Gene3D" id="3.90.550.10">
    <property type="entry name" value="Spore Coat Polysaccharide Biosynthesis Protein SpsA, Chain A"/>
    <property type="match status" value="1"/>
</dbReference>
<dbReference type="PANTHER" id="PTHR22916:SF3">
    <property type="entry name" value="UDP-GLCNAC:BETAGAL BETA-1,3-N-ACETYLGLUCOSAMINYLTRANSFERASE-LIKE PROTEIN 1"/>
    <property type="match status" value="1"/>
</dbReference>
<keyword evidence="3" id="KW-1185">Reference proteome</keyword>
<dbReference type="PANTHER" id="PTHR22916">
    <property type="entry name" value="GLYCOSYLTRANSFERASE"/>
    <property type="match status" value="1"/>
</dbReference>
<dbReference type="RefSeq" id="WP_320326104.1">
    <property type="nucleotide sequence ID" value="NZ_JALBUS010000013.1"/>
</dbReference>
<accession>A0ABU4WQM4</accession>
<name>A0ABU4WQM4_9FIRM</name>
<evidence type="ECO:0000313" key="2">
    <source>
        <dbReference type="EMBL" id="MDX8417835.1"/>
    </source>
</evidence>
<comment type="caution">
    <text evidence="2">The sequence shown here is derived from an EMBL/GenBank/DDBJ whole genome shotgun (WGS) entry which is preliminary data.</text>
</comment>
<sequence>MSDLLSIIVLSYKSNNMLYETLDSILDQNYPNIEIVICDDASPVFDENQVKKYISDHKKSNITNIQIIVNSKNVGTVKNLNYGIRSAKGKYIKAIAGDDQLASPEVCSCQINYLKNHPKTNFVVGNILECDDKMNPISKSGFLVEDDHNSIFTKKNSLLTYIVRKNQKALSTQAMCFRKEFFETEGLYDERFLLIEDLPMSIKIVQNEKRIGYINKICVKHRGQVGVSTSNNAFNKRKLKYYEDLEKYYRISLEPIKDTIGKMYVNMRYKICQFRVEYCQLENSDWIGKLKLVIRYSVPLMYYMRTRSSRVLFYLKGESKY</sequence>
<organism evidence="2 3">
    <name type="scientific">Absicoccus intestinalis</name>
    <dbReference type="NCBI Taxonomy" id="2926319"/>
    <lineage>
        <taxon>Bacteria</taxon>
        <taxon>Bacillati</taxon>
        <taxon>Bacillota</taxon>
        <taxon>Erysipelotrichia</taxon>
        <taxon>Erysipelotrichales</taxon>
        <taxon>Erysipelotrichaceae</taxon>
        <taxon>Absicoccus</taxon>
    </lineage>
</organism>
<proteinExistence type="predicted"/>
<dbReference type="InterPro" id="IPR029044">
    <property type="entry name" value="Nucleotide-diphossugar_trans"/>
</dbReference>
<dbReference type="Proteomes" id="UP001285244">
    <property type="component" value="Unassembled WGS sequence"/>
</dbReference>
<dbReference type="EMBL" id="JALBUS010000013">
    <property type="protein sequence ID" value="MDX8417835.1"/>
    <property type="molecule type" value="Genomic_DNA"/>
</dbReference>
<reference evidence="2 3" key="1">
    <citation type="submission" date="2022-03" db="EMBL/GenBank/DDBJ databases">
        <title>Novel taxa within the pig intestine.</title>
        <authorList>
            <person name="Wylensek D."/>
            <person name="Bishof K."/>
            <person name="Afrizal A."/>
            <person name="Clavel T."/>
        </authorList>
    </citation>
    <scope>NUCLEOTIDE SEQUENCE [LARGE SCALE GENOMIC DNA]</scope>
    <source>
        <strain evidence="2 3">Cla-KB-P134</strain>
    </source>
</reference>
<dbReference type="InterPro" id="IPR001173">
    <property type="entry name" value="Glyco_trans_2-like"/>
</dbReference>
<gene>
    <name evidence="2" type="ORF">MOZ64_08310</name>
</gene>
<dbReference type="Pfam" id="PF00535">
    <property type="entry name" value="Glycos_transf_2"/>
    <property type="match status" value="1"/>
</dbReference>
<feature type="domain" description="Glycosyltransferase 2-like" evidence="1">
    <location>
        <begin position="6"/>
        <end position="150"/>
    </location>
</feature>